<dbReference type="SUPFAM" id="SSF55781">
    <property type="entry name" value="GAF domain-like"/>
    <property type="match status" value="1"/>
</dbReference>
<dbReference type="InterPro" id="IPR050707">
    <property type="entry name" value="HTH_MetabolicPath_Reg"/>
</dbReference>
<evidence type="ECO:0000256" key="3">
    <source>
        <dbReference type="ARBA" id="ARBA00023163"/>
    </source>
</evidence>
<keyword evidence="3" id="KW-0804">Transcription</keyword>
<protein>
    <submittedName>
        <fullName evidence="7">IclR family transcriptional regulator</fullName>
    </submittedName>
</protein>
<evidence type="ECO:0000259" key="5">
    <source>
        <dbReference type="PROSITE" id="PS51077"/>
    </source>
</evidence>
<evidence type="ECO:0000259" key="6">
    <source>
        <dbReference type="PROSITE" id="PS51078"/>
    </source>
</evidence>
<keyword evidence="1" id="KW-0805">Transcription regulation</keyword>
<dbReference type="Proteomes" id="UP000306441">
    <property type="component" value="Unassembled WGS sequence"/>
</dbReference>
<sequence length="285" mass="31162">MSTTEADPEAGRAEAARTPRRSRTSGIDRALQILDHLQREGRPATAYEIARAVGAPLSTIYVIVDDLVDKEMLDRKDGGLLWLGPRLYHYGLTYARSLDLLDVAVREMHELARNSGETVQICGRDGDHMVVLAMEEGSDHFQVTSRVGTRTPLNWTASGRLLVGHLPETERLEVFGRSATASPTGRAETDRQRLAHSAAAALDHGLAIQAGESDFSVACIAAPIRDSQGACRATVSIVVPDVKVRQKDPDLVGLVRQSARRIEARLGWRRPDREAAALGALLREY</sequence>
<organism evidence="7 8">
    <name type="scientific">Ollibium composti</name>
    <dbReference type="NCBI Taxonomy" id="2675109"/>
    <lineage>
        <taxon>Bacteria</taxon>
        <taxon>Pseudomonadati</taxon>
        <taxon>Pseudomonadota</taxon>
        <taxon>Alphaproteobacteria</taxon>
        <taxon>Hyphomicrobiales</taxon>
        <taxon>Phyllobacteriaceae</taxon>
        <taxon>Ollibium</taxon>
    </lineage>
</organism>
<gene>
    <name evidence="7" type="ORF">E6C48_09905</name>
</gene>
<dbReference type="EMBL" id="SSNY01000005">
    <property type="protein sequence ID" value="THF57324.1"/>
    <property type="molecule type" value="Genomic_DNA"/>
</dbReference>
<dbReference type="InterPro" id="IPR005471">
    <property type="entry name" value="Tscrpt_reg_IclR_N"/>
</dbReference>
<feature type="domain" description="IclR-ED" evidence="6">
    <location>
        <begin position="86"/>
        <end position="268"/>
    </location>
</feature>
<proteinExistence type="predicted"/>
<dbReference type="InterPro" id="IPR036388">
    <property type="entry name" value="WH-like_DNA-bd_sf"/>
</dbReference>
<keyword evidence="8" id="KW-1185">Reference proteome</keyword>
<reference evidence="7 8" key="1">
    <citation type="submission" date="2019-04" db="EMBL/GenBank/DDBJ databases">
        <title>Mesorhizobium composti sp. nov., isolated from compost.</title>
        <authorList>
            <person name="Lin S.-Y."/>
            <person name="Hameed A."/>
            <person name="Hsieh Y.-T."/>
            <person name="Young C.-C."/>
        </authorList>
    </citation>
    <scope>NUCLEOTIDE SEQUENCE [LARGE SCALE GENOMIC DNA]</scope>
    <source>
        <strain evidence="7 8">CC-YTH430</strain>
    </source>
</reference>
<feature type="domain" description="HTH iclR-type" evidence="5">
    <location>
        <begin position="24"/>
        <end position="85"/>
    </location>
</feature>
<evidence type="ECO:0000256" key="1">
    <source>
        <dbReference type="ARBA" id="ARBA00023015"/>
    </source>
</evidence>
<dbReference type="PROSITE" id="PS51078">
    <property type="entry name" value="ICLR_ED"/>
    <property type="match status" value="1"/>
</dbReference>
<dbReference type="RefSeq" id="WP_136356647.1">
    <property type="nucleotide sequence ID" value="NZ_SSNY01000005.1"/>
</dbReference>
<evidence type="ECO:0000313" key="8">
    <source>
        <dbReference type="Proteomes" id="UP000306441"/>
    </source>
</evidence>
<feature type="region of interest" description="Disordered" evidence="4">
    <location>
        <begin position="1"/>
        <end position="25"/>
    </location>
</feature>
<dbReference type="Pfam" id="PF01614">
    <property type="entry name" value="IclR_C"/>
    <property type="match status" value="1"/>
</dbReference>
<name>A0ABY2Q7R2_9HYPH</name>
<dbReference type="SMART" id="SM00346">
    <property type="entry name" value="HTH_ICLR"/>
    <property type="match status" value="1"/>
</dbReference>
<comment type="caution">
    <text evidence="7">The sequence shown here is derived from an EMBL/GenBank/DDBJ whole genome shotgun (WGS) entry which is preliminary data.</text>
</comment>
<dbReference type="PROSITE" id="PS51077">
    <property type="entry name" value="HTH_ICLR"/>
    <property type="match status" value="1"/>
</dbReference>
<dbReference type="SUPFAM" id="SSF46785">
    <property type="entry name" value="Winged helix' DNA-binding domain"/>
    <property type="match status" value="1"/>
</dbReference>
<dbReference type="InterPro" id="IPR014757">
    <property type="entry name" value="Tscrpt_reg_IclR_C"/>
</dbReference>
<evidence type="ECO:0000256" key="2">
    <source>
        <dbReference type="ARBA" id="ARBA00023125"/>
    </source>
</evidence>
<evidence type="ECO:0000256" key="4">
    <source>
        <dbReference type="SAM" id="MobiDB-lite"/>
    </source>
</evidence>
<dbReference type="PANTHER" id="PTHR30136">
    <property type="entry name" value="HELIX-TURN-HELIX TRANSCRIPTIONAL REGULATOR, ICLR FAMILY"/>
    <property type="match status" value="1"/>
</dbReference>
<dbReference type="Gene3D" id="3.30.450.40">
    <property type="match status" value="1"/>
</dbReference>
<dbReference type="InterPro" id="IPR036390">
    <property type="entry name" value="WH_DNA-bd_sf"/>
</dbReference>
<evidence type="ECO:0000313" key="7">
    <source>
        <dbReference type="EMBL" id="THF57324.1"/>
    </source>
</evidence>
<dbReference type="Gene3D" id="1.10.10.10">
    <property type="entry name" value="Winged helix-like DNA-binding domain superfamily/Winged helix DNA-binding domain"/>
    <property type="match status" value="1"/>
</dbReference>
<dbReference type="PANTHER" id="PTHR30136:SF24">
    <property type="entry name" value="HTH-TYPE TRANSCRIPTIONAL REPRESSOR ALLR"/>
    <property type="match status" value="1"/>
</dbReference>
<accession>A0ABY2Q7R2</accession>
<dbReference type="InterPro" id="IPR029016">
    <property type="entry name" value="GAF-like_dom_sf"/>
</dbReference>
<dbReference type="Pfam" id="PF09339">
    <property type="entry name" value="HTH_IclR"/>
    <property type="match status" value="1"/>
</dbReference>
<keyword evidence="2" id="KW-0238">DNA-binding</keyword>